<proteinExistence type="predicted"/>
<dbReference type="Proteomes" id="UP000095214">
    <property type="component" value="Chromosome"/>
</dbReference>
<dbReference type="OrthoDB" id="8635520at2"/>
<gene>
    <name evidence="2" type="ORF">BH719_07870</name>
</gene>
<dbReference type="SUPFAM" id="SSF46785">
    <property type="entry name" value="Winged helix' DNA-binding domain"/>
    <property type="match status" value="1"/>
</dbReference>
<dbReference type="InterPro" id="IPR036388">
    <property type="entry name" value="WH-like_DNA-bd_sf"/>
</dbReference>
<dbReference type="InterPro" id="IPR036390">
    <property type="entry name" value="WH_DNA-bd_sf"/>
</dbReference>
<dbReference type="RefSeq" id="WP_009744296.1">
    <property type="nucleotide sequence ID" value="NZ_CP017298.1"/>
</dbReference>
<dbReference type="Gene3D" id="1.10.10.10">
    <property type="entry name" value="Winged helix-like DNA-binding domain superfamily/Winged helix DNA-binding domain"/>
    <property type="match status" value="1"/>
</dbReference>
<dbReference type="KEGG" id="phon:BH719_07870"/>
<dbReference type="SMART" id="SM00347">
    <property type="entry name" value="HTH_MARR"/>
    <property type="match status" value="1"/>
</dbReference>
<sequence length="154" mass="17317">MPTTPAHFSRRAHAWETYFTTTARLTERIESALKREARLSMAEYSVLLMTSRAADSGVRPSVLAKQVVFSRSRLTHTLKRLEARGLVRREACKGDGRGGLVLLTDEGSRVFQSAALVQRSVIRELFLDGISEEEIRVLTTLFTRVATRLDGRPQ</sequence>
<evidence type="ECO:0000313" key="3">
    <source>
        <dbReference type="Proteomes" id="UP000095214"/>
    </source>
</evidence>
<dbReference type="AlphaFoldDB" id="A0A1D8B3P8"/>
<dbReference type="Pfam" id="PF12802">
    <property type="entry name" value="MarR_2"/>
    <property type="match status" value="1"/>
</dbReference>
<reference evidence="2 3" key="1">
    <citation type="submission" date="2016-09" db="EMBL/GenBank/DDBJ databases">
        <title>Complete genome sequence of Actinomyces hongkongensis HKU8.</title>
        <authorList>
            <person name="Gao Y.-X."/>
            <person name="Zhou Y.-Y."/>
            <person name="Xie Y."/>
            <person name="Wang M."/>
            <person name="Wang S.-J."/>
            <person name="Shen S.-G."/>
        </authorList>
    </citation>
    <scope>NUCLEOTIDE SEQUENCE [LARGE SCALE GENOMIC DNA]</scope>
    <source>
        <strain evidence="2 3">HKU8</strain>
    </source>
</reference>
<dbReference type="STRING" id="178339.BH719_07870"/>
<dbReference type="PANTHER" id="PTHR33164:SF99">
    <property type="entry name" value="MARR FAMILY REGULATORY PROTEIN"/>
    <property type="match status" value="1"/>
</dbReference>
<name>A0A1D8B3P8_9ACTO</name>
<dbReference type="GO" id="GO:0006950">
    <property type="term" value="P:response to stress"/>
    <property type="evidence" value="ECO:0007669"/>
    <property type="project" value="TreeGrafter"/>
</dbReference>
<keyword evidence="3" id="KW-1185">Reference proteome</keyword>
<dbReference type="PROSITE" id="PS50995">
    <property type="entry name" value="HTH_MARR_2"/>
    <property type="match status" value="1"/>
</dbReference>
<evidence type="ECO:0000313" key="2">
    <source>
        <dbReference type="EMBL" id="AOS47765.1"/>
    </source>
</evidence>
<dbReference type="EMBL" id="CP017298">
    <property type="protein sequence ID" value="AOS47765.1"/>
    <property type="molecule type" value="Genomic_DNA"/>
</dbReference>
<feature type="domain" description="HTH marR-type" evidence="1">
    <location>
        <begin position="15"/>
        <end position="147"/>
    </location>
</feature>
<evidence type="ECO:0000259" key="1">
    <source>
        <dbReference type="PROSITE" id="PS50995"/>
    </source>
</evidence>
<accession>A0A1D8B3P8</accession>
<organism evidence="2 3">
    <name type="scientific">Pauljensenia hongkongensis</name>
    <dbReference type="NCBI Taxonomy" id="178339"/>
    <lineage>
        <taxon>Bacteria</taxon>
        <taxon>Bacillati</taxon>
        <taxon>Actinomycetota</taxon>
        <taxon>Actinomycetes</taxon>
        <taxon>Actinomycetales</taxon>
        <taxon>Actinomycetaceae</taxon>
        <taxon>Pauljensenia</taxon>
    </lineage>
</organism>
<dbReference type="PANTHER" id="PTHR33164">
    <property type="entry name" value="TRANSCRIPTIONAL REGULATOR, MARR FAMILY"/>
    <property type="match status" value="1"/>
</dbReference>
<dbReference type="GO" id="GO:0003700">
    <property type="term" value="F:DNA-binding transcription factor activity"/>
    <property type="evidence" value="ECO:0007669"/>
    <property type="project" value="InterPro"/>
</dbReference>
<dbReference type="PRINTS" id="PR00598">
    <property type="entry name" value="HTHMARR"/>
</dbReference>
<dbReference type="InterPro" id="IPR039422">
    <property type="entry name" value="MarR/SlyA-like"/>
</dbReference>
<dbReference type="InterPro" id="IPR000835">
    <property type="entry name" value="HTH_MarR-typ"/>
</dbReference>
<protein>
    <submittedName>
        <fullName evidence="2">MarR family transcriptional regulator</fullName>
    </submittedName>
</protein>